<reference evidence="1 2" key="1">
    <citation type="journal article" date="2012" name="Genome Biol.">
        <title>Genome and low-iron response of an oceanic diatom adapted to chronic iron limitation.</title>
        <authorList>
            <person name="Lommer M."/>
            <person name="Specht M."/>
            <person name="Roy A.S."/>
            <person name="Kraemer L."/>
            <person name="Andreson R."/>
            <person name="Gutowska M.A."/>
            <person name="Wolf J."/>
            <person name="Bergner S.V."/>
            <person name="Schilhabel M.B."/>
            <person name="Klostermeier U.C."/>
            <person name="Beiko R.G."/>
            <person name="Rosenstiel P."/>
            <person name="Hippler M."/>
            <person name="Laroche J."/>
        </authorList>
    </citation>
    <scope>NUCLEOTIDE SEQUENCE [LARGE SCALE GENOMIC DNA]</scope>
    <source>
        <strain evidence="1 2">CCMP1005</strain>
    </source>
</reference>
<proteinExistence type="predicted"/>
<accession>K0SLK2</accession>
<protein>
    <submittedName>
        <fullName evidence="1">Uncharacterized protein</fullName>
    </submittedName>
</protein>
<comment type="caution">
    <text evidence="1">The sequence shown here is derived from an EMBL/GenBank/DDBJ whole genome shotgun (WGS) entry which is preliminary data.</text>
</comment>
<organism evidence="1 2">
    <name type="scientific">Thalassiosira oceanica</name>
    <name type="common">Marine diatom</name>
    <dbReference type="NCBI Taxonomy" id="159749"/>
    <lineage>
        <taxon>Eukaryota</taxon>
        <taxon>Sar</taxon>
        <taxon>Stramenopiles</taxon>
        <taxon>Ochrophyta</taxon>
        <taxon>Bacillariophyta</taxon>
        <taxon>Coscinodiscophyceae</taxon>
        <taxon>Thalassiosirophycidae</taxon>
        <taxon>Thalassiosirales</taxon>
        <taxon>Thalassiosiraceae</taxon>
        <taxon>Thalassiosira</taxon>
    </lineage>
</organism>
<evidence type="ECO:0000313" key="2">
    <source>
        <dbReference type="Proteomes" id="UP000266841"/>
    </source>
</evidence>
<gene>
    <name evidence="1" type="ORF">THAOC_20428</name>
</gene>
<keyword evidence="2" id="KW-1185">Reference proteome</keyword>
<sequence length="158" mass="16747">MDHPHLPLGGCSRAQREVALLNEGNGEDAGYELATWALRAVLLAAPLPEGRGDDYNNDSGINDTYDEADLDAFEAGQLFRPLGWGRRQRSPLRACPSCRWMACTPIRTFCGSIAPAGPTGSGPCASSTTSYGAAGRQGQRCLGCKVLYKLINQGGLGC</sequence>
<dbReference type="EMBL" id="AGNL01023046">
    <property type="protein sequence ID" value="EJK59367.1"/>
    <property type="molecule type" value="Genomic_DNA"/>
</dbReference>
<name>K0SLK2_THAOC</name>
<dbReference type="AlphaFoldDB" id="K0SLK2"/>
<dbReference type="Proteomes" id="UP000266841">
    <property type="component" value="Unassembled WGS sequence"/>
</dbReference>
<evidence type="ECO:0000313" key="1">
    <source>
        <dbReference type="EMBL" id="EJK59367.1"/>
    </source>
</evidence>